<organism evidence="1 2">
    <name type="scientific">Portunus trituberculatus</name>
    <name type="common">Swimming crab</name>
    <name type="synonym">Neptunus trituberculatus</name>
    <dbReference type="NCBI Taxonomy" id="210409"/>
    <lineage>
        <taxon>Eukaryota</taxon>
        <taxon>Metazoa</taxon>
        <taxon>Ecdysozoa</taxon>
        <taxon>Arthropoda</taxon>
        <taxon>Crustacea</taxon>
        <taxon>Multicrustacea</taxon>
        <taxon>Malacostraca</taxon>
        <taxon>Eumalacostraca</taxon>
        <taxon>Eucarida</taxon>
        <taxon>Decapoda</taxon>
        <taxon>Pleocyemata</taxon>
        <taxon>Brachyura</taxon>
        <taxon>Eubrachyura</taxon>
        <taxon>Portunoidea</taxon>
        <taxon>Portunidae</taxon>
        <taxon>Portuninae</taxon>
        <taxon>Portunus</taxon>
    </lineage>
</organism>
<dbReference type="EMBL" id="VSRR010000224">
    <property type="protein sequence ID" value="MPC12588.1"/>
    <property type="molecule type" value="Genomic_DNA"/>
</dbReference>
<sequence length="105" mass="12006">MQVYAAKIIKRHNSRHKATNENWIPRPVRSQSVRGGPNIVSSVRNHNEAVRMQQRNKEHGWKHSSLTVTLNKDMGSDVPREPAYIITSNITPEDKPLTSSNFQMC</sequence>
<accession>A0A5B7CTW1</accession>
<dbReference type="Proteomes" id="UP000324222">
    <property type="component" value="Unassembled WGS sequence"/>
</dbReference>
<protein>
    <submittedName>
        <fullName evidence="1">Uncharacterized protein</fullName>
    </submittedName>
</protein>
<proteinExistence type="predicted"/>
<evidence type="ECO:0000313" key="1">
    <source>
        <dbReference type="EMBL" id="MPC12588.1"/>
    </source>
</evidence>
<gene>
    <name evidence="1" type="ORF">E2C01_005289</name>
</gene>
<reference evidence="1 2" key="1">
    <citation type="submission" date="2019-05" db="EMBL/GenBank/DDBJ databases">
        <title>Another draft genome of Portunus trituberculatus and its Hox gene families provides insights of decapod evolution.</title>
        <authorList>
            <person name="Jeong J.-H."/>
            <person name="Song I."/>
            <person name="Kim S."/>
            <person name="Choi T."/>
            <person name="Kim D."/>
            <person name="Ryu S."/>
            <person name="Kim W."/>
        </authorList>
    </citation>
    <scope>NUCLEOTIDE SEQUENCE [LARGE SCALE GENOMIC DNA]</scope>
    <source>
        <tissue evidence="1">Muscle</tissue>
    </source>
</reference>
<name>A0A5B7CTW1_PORTR</name>
<comment type="caution">
    <text evidence="1">The sequence shown here is derived from an EMBL/GenBank/DDBJ whole genome shotgun (WGS) entry which is preliminary data.</text>
</comment>
<dbReference type="AlphaFoldDB" id="A0A5B7CTW1"/>
<evidence type="ECO:0000313" key="2">
    <source>
        <dbReference type="Proteomes" id="UP000324222"/>
    </source>
</evidence>
<keyword evidence="2" id="KW-1185">Reference proteome</keyword>